<dbReference type="Pfam" id="PF07765">
    <property type="entry name" value="KIP1"/>
    <property type="match status" value="1"/>
</dbReference>
<dbReference type="InterPro" id="IPR051861">
    <property type="entry name" value="NET_actin-binding_domain"/>
</dbReference>
<dbReference type="PANTHER" id="PTHR32258:SF32">
    <property type="entry name" value="PROTEIN NETWORKED 1D"/>
    <property type="match status" value="1"/>
</dbReference>
<protein>
    <recommendedName>
        <fullName evidence="4">NAB domain-containing protein</fullName>
    </recommendedName>
</protein>
<dbReference type="PROSITE" id="PS51774">
    <property type="entry name" value="NAB"/>
    <property type="match status" value="1"/>
</dbReference>
<reference evidence="5 6" key="1">
    <citation type="journal article" date="2021" name="BMC Genomics">
        <title>Datura genome reveals duplications of psychoactive alkaloid biosynthetic genes and high mutation rate following tissue culture.</title>
        <authorList>
            <person name="Rajewski A."/>
            <person name="Carter-House D."/>
            <person name="Stajich J."/>
            <person name="Litt A."/>
        </authorList>
    </citation>
    <scope>NUCLEOTIDE SEQUENCE [LARGE SCALE GENOMIC DNA]</scope>
    <source>
        <strain evidence="5">AR-01</strain>
    </source>
</reference>
<accession>A0ABS8T6Q0</accession>
<dbReference type="Proteomes" id="UP000823775">
    <property type="component" value="Unassembled WGS sequence"/>
</dbReference>
<gene>
    <name evidence="5" type="ORF">HAX54_003817</name>
</gene>
<evidence type="ECO:0000313" key="5">
    <source>
        <dbReference type="EMBL" id="MCD7466793.1"/>
    </source>
</evidence>
<keyword evidence="1" id="KW-0175">Coiled coil</keyword>
<feature type="region of interest" description="Disordered" evidence="3">
    <location>
        <begin position="97"/>
        <end position="121"/>
    </location>
</feature>
<dbReference type="EMBL" id="JACEIK010001175">
    <property type="protein sequence ID" value="MCD7466793.1"/>
    <property type="molecule type" value="Genomic_DNA"/>
</dbReference>
<feature type="compositionally biased region" description="Basic and acidic residues" evidence="3">
    <location>
        <begin position="97"/>
        <end position="119"/>
    </location>
</feature>
<name>A0ABS8T6Q0_DATST</name>
<evidence type="ECO:0000256" key="1">
    <source>
        <dbReference type="ARBA" id="ARBA00023054"/>
    </source>
</evidence>
<evidence type="ECO:0000313" key="6">
    <source>
        <dbReference type="Proteomes" id="UP000823775"/>
    </source>
</evidence>
<sequence length="144" mass="16345">MTALSHQDSRRMYSWWWDSHISPKNSRWLQENLTDMDAKVKGMIKLINEDADSFYSDRVVESEEILTLKKALAQVEAEKEAGLIQYQQTLEKLSHLESEVSRAREDSRGFGEQASKAEAEAQTLRDALSALGAEKEATSSIRNP</sequence>
<organism evidence="5 6">
    <name type="scientific">Datura stramonium</name>
    <name type="common">Jimsonweed</name>
    <name type="synonym">Common thornapple</name>
    <dbReference type="NCBI Taxonomy" id="4076"/>
    <lineage>
        <taxon>Eukaryota</taxon>
        <taxon>Viridiplantae</taxon>
        <taxon>Streptophyta</taxon>
        <taxon>Embryophyta</taxon>
        <taxon>Tracheophyta</taxon>
        <taxon>Spermatophyta</taxon>
        <taxon>Magnoliopsida</taxon>
        <taxon>eudicotyledons</taxon>
        <taxon>Gunneridae</taxon>
        <taxon>Pentapetalae</taxon>
        <taxon>asterids</taxon>
        <taxon>lamiids</taxon>
        <taxon>Solanales</taxon>
        <taxon>Solanaceae</taxon>
        <taxon>Solanoideae</taxon>
        <taxon>Datureae</taxon>
        <taxon>Datura</taxon>
    </lineage>
</organism>
<evidence type="ECO:0000259" key="4">
    <source>
        <dbReference type="PROSITE" id="PS51774"/>
    </source>
</evidence>
<dbReference type="PANTHER" id="PTHR32258">
    <property type="entry name" value="PROTEIN NETWORKED 4A"/>
    <property type="match status" value="1"/>
</dbReference>
<evidence type="ECO:0000256" key="3">
    <source>
        <dbReference type="SAM" id="MobiDB-lite"/>
    </source>
</evidence>
<proteinExistence type="inferred from homology"/>
<dbReference type="InterPro" id="IPR011684">
    <property type="entry name" value="NAB"/>
</dbReference>
<feature type="domain" description="NAB" evidence="4">
    <location>
        <begin position="13"/>
        <end position="100"/>
    </location>
</feature>
<evidence type="ECO:0000256" key="2">
    <source>
        <dbReference type="ARBA" id="ARBA00038006"/>
    </source>
</evidence>
<comment type="caution">
    <text evidence="5">The sequence shown here is derived from an EMBL/GenBank/DDBJ whole genome shotgun (WGS) entry which is preliminary data.</text>
</comment>
<comment type="similarity">
    <text evidence="2">Belongs to the NET family.</text>
</comment>
<keyword evidence="6" id="KW-1185">Reference proteome</keyword>